<evidence type="ECO:0000313" key="3">
    <source>
        <dbReference type="Proteomes" id="UP000184076"/>
    </source>
</evidence>
<feature type="transmembrane region" description="Helical" evidence="1">
    <location>
        <begin position="100"/>
        <end position="129"/>
    </location>
</feature>
<keyword evidence="1" id="KW-1133">Transmembrane helix</keyword>
<evidence type="ECO:0000256" key="1">
    <source>
        <dbReference type="SAM" id="Phobius"/>
    </source>
</evidence>
<feature type="transmembrane region" description="Helical" evidence="1">
    <location>
        <begin position="196"/>
        <end position="215"/>
    </location>
</feature>
<organism evidence="2 3">
    <name type="scientific">Desulfacinum infernum DSM 9756</name>
    <dbReference type="NCBI Taxonomy" id="1121391"/>
    <lineage>
        <taxon>Bacteria</taxon>
        <taxon>Pseudomonadati</taxon>
        <taxon>Thermodesulfobacteriota</taxon>
        <taxon>Syntrophobacteria</taxon>
        <taxon>Syntrophobacterales</taxon>
        <taxon>Syntrophobacteraceae</taxon>
        <taxon>Desulfacinum</taxon>
    </lineage>
</organism>
<reference evidence="3" key="1">
    <citation type="submission" date="2016-11" db="EMBL/GenBank/DDBJ databases">
        <authorList>
            <person name="Varghese N."/>
            <person name="Submissions S."/>
        </authorList>
    </citation>
    <scope>NUCLEOTIDE SEQUENCE [LARGE SCALE GENOMIC DNA]</scope>
    <source>
        <strain evidence="3">DSM 9756</strain>
    </source>
</reference>
<keyword evidence="3" id="KW-1185">Reference proteome</keyword>
<sequence>MATKARLAEIFGGNRHPKIILSLTVAFLLVLETLIYLTAASQAGDQSRIIITDASGAKVYETTGSTLSSYEKMVFESTFGPLERYRIHLQTEYRPFPFRAWLSAAIGIPIGLVLLIAFAVKAFLSLLYGEDSPRASQGTSGASPGSLTSFWHLLNGISVFHVGVLVVVGVLLFWMVPNFLGDLGRVAAGFLEEYRILVLGGAAFLAGVLIWVIYLRYRLSKQVLQNQMEIERLRIEQMRLLPKDSSELLPSPQDEAGTDR</sequence>
<gene>
    <name evidence="2" type="ORF">SAMN02745206_01751</name>
</gene>
<feature type="transmembrane region" description="Helical" evidence="1">
    <location>
        <begin position="150"/>
        <end position="176"/>
    </location>
</feature>
<protein>
    <submittedName>
        <fullName evidence="2">Uncharacterized protein</fullName>
    </submittedName>
</protein>
<dbReference type="AlphaFoldDB" id="A0A1M5AQY4"/>
<accession>A0A1M5AQY4</accession>
<feature type="transmembrane region" description="Helical" evidence="1">
    <location>
        <begin position="20"/>
        <end position="39"/>
    </location>
</feature>
<evidence type="ECO:0000313" key="2">
    <source>
        <dbReference type="EMBL" id="SHF32342.1"/>
    </source>
</evidence>
<keyword evidence="1" id="KW-0472">Membrane</keyword>
<dbReference type="Proteomes" id="UP000184076">
    <property type="component" value="Unassembled WGS sequence"/>
</dbReference>
<keyword evidence="1" id="KW-0812">Transmembrane</keyword>
<dbReference type="OrthoDB" id="5501627at2"/>
<proteinExistence type="predicted"/>
<dbReference type="RefSeq" id="WP_073038617.1">
    <property type="nucleotide sequence ID" value="NZ_FQVB01000015.1"/>
</dbReference>
<dbReference type="EMBL" id="FQVB01000015">
    <property type="protein sequence ID" value="SHF32342.1"/>
    <property type="molecule type" value="Genomic_DNA"/>
</dbReference>
<name>A0A1M5AQY4_9BACT</name>